<dbReference type="GO" id="GO:0015297">
    <property type="term" value="F:antiporter activity"/>
    <property type="evidence" value="ECO:0007669"/>
    <property type="project" value="InterPro"/>
</dbReference>
<feature type="transmembrane region" description="Helical" evidence="6">
    <location>
        <begin position="167"/>
        <end position="186"/>
    </location>
</feature>
<proteinExistence type="inferred from homology"/>
<evidence type="ECO:0000256" key="4">
    <source>
        <dbReference type="ARBA" id="ARBA00022989"/>
    </source>
</evidence>
<feature type="transmembrane region" description="Helical" evidence="6">
    <location>
        <begin position="44"/>
        <end position="66"/>
    </location>
</feature>
<dbReference type="GO" id="GO:0042910">
    <property type="term" value="F:xenobiotic transmembrane transporter activity"/>
    <property type="evidence" value="ECO:0007669"/>
    <property type="project" value="InterPro"/>
</dbReference>
<dbReference type="Proteomes" id="UP000823865">
    <property type="component" value="Unassembled WGS sequence"/>
</dbReference>
<feature type="transmembrane region" description="Helical" evidence="6">
    <location>
        <begin position="132"/>
        <end position="155"/>
    </location>
</feature>
<feature type="transmembrane region" description="Helical" evidence="6">
    <location>
        <begin position="356"/>
        <end position="380"/>
    </location>
</feature>
<sequence>MNMKNWIKENEVLNIALPSILSNITVPLLSLVDLTIVGHLGASAYIAAIAVGGTVFNMLYWVFAFLRMGTTGITAQFYGAGRQDEVMATLLRSLVLAVTISLLQLVLQEQVLDFAFRVMETGPEVAVYVNQYFHICIWGAPAMLMQYCFFGWFIAVQEARFPLYVSVFQNVVNIVCSAVFVFGLHWSVRGVALGTLIAQWSSVLLSVLFLGYWLRHHRDARFFVWHRLSDVRALLRLFDVNKDIFLRTLCLVCVTLYFTSVGTEQGEVVLSANVFLMQFFTFYSYFMDGFAYAGESLTGKYYGARQIDHLRSVFRQLFRWGGSIALVFTVLYAAGGRLALGWLTDNAEVVDTAAHYLVWVLLIPFVSVSAFLWDGIFIGLTATRQMLLSMFIAGCLFFLILFSVPLADRNHTLWLAFLVYLFSRGMVQGFLYRKKIRHRLAVWKR</sequence>
<keyword evidence="4 6" id="KW-1133">Transmembrane helix</keyword>
<evidence type="ECO:0000256" key="5">
    <source>
        <dbReference type="ARBA" id="ARBA00023136"/>
    </source>
</evidence>
<dbReference type="InterPro" id="IPR002528">
    <property type="entry name" value="MATE_fam"/>
</dbReference>
<feature type="transmembrane region" description="Helical" evidence="6">
    <location>
        <begin position="192"/>
        <end position="214"/>
    </location>
</feature>
<feature type="transmembrane region" description="Helical" evidence="6">
    <location>
        <begin position="244"/>
        <end position="262"/>
    </location>
</feature>
<comment type="caution">
    <text evidence="7">The sequence shown here is derived from an EMBL/GenBank/DDBJ whole genome shotgun (WGS) entry which is preliminary data.</text>
</comment>
<feature type="transmembrane region" description="Helical" evidence="6">
    <location>
        <begin position="387"/>
        <end position="407"/>
    </location>
</feature>
<dbReference type="NCBIfam" id="TIGR00797">
    <property type="entry name" value="matE"/>
    <property type="match status" value="1"/>
</dbReference>
<reference evidence="7" key="2">
    <citation type="submission" date="2021-04" db="EMBL/GenBank/DDBJ databases">
        <authorList>
            <person name="Gilroy R."/>
        </authorList>
    </citation>
    <scope>NUCLEOTIDE SEQUENCE</scope>
    <source>
        <strain evidence="7">G3-2149</strain>
    </source>
</reference>
<keyword evidence="5 6" id="KW-0472">Membrane</keyword>
<feature type="transmembrane region" description="Helical" evidence="6">
    <location>
        <begin position="317"/>
        <end position="336"/>
    </location>
</feature>
<protein>
    <submittedName>
        <fullName evidence="7">MATE family efflux transporter</fullName>
    </submittedName>
</protein>
<feature type="transmembrane region" description="Helical" evidence="6">
    <location>
        <begin position="12"/>
        <end position="32"/>
    </location>
</feature>
<dbReference type="CDD" id="cd13136">
    <property type="entry name" value="MATE_DinF_like"/>
    <property type="match status" value="1"/>
</dbReference>
<dbReference type="InterPro" id="IPR044644">
    <property type="entry name" value="DinF-like"/>
</dbReference>
<dbReference type="PANTHER" id="PTHR42893:SF46">
    <property type="entry name" value="PROTEIN DETOXIFICATION 44, CHLOROPLASTIC"/>
    <property type="match status" value="1"/>
</dbReference>
<reference evidence="7" key="1">
    <citation type="journal article" date="2021" name="PeerJ">
        <title>Extensive microbial diversity within the chicken gut microbiome revealed by metagenomics and culture.</title>
        <authorList>
            <person name="Gilroy R."/>
            <person name="Ravi A."/>
            <person name="Getino M."/>
            <person name="Pursley I."/>
            <person name="Horton D.L."/>
            <person name="Alikhan N.F."/>
            <person name="Baker D."/>
            <person name="Gharbi K."/>
            <person name="Hall N."/>
            <person name="Watson M."/>
            <person name="Adriaenssens E.M."/>
            <person name="Foster-Nyarko E."/>
            <person name="Jarju S."/>
            <person name="Secka A."/>
            <person name="Antonio M."/>
            <person name="Oren A."/>
            <person name="Chaudhuri R.R."/>
            <person name="La Ragione R."/>
            <person name="Hildebrand F."/>
            <person name="Pallen M.J."/>
        </authorList>
    </citation>
    <scope>NUCLEOTIDE SEQUENCE</scope>
    <source>
        <strain evidence="7">G3-2149</strain>
    </source>
</reference>
<evidence type="ECO:0000256" key="1">
    <source>
        <dbReference type="ARBA" id="ARBA00004141"/>
    </source>
</evidence>
<gene>
    <name evidence="7" type="ORF">H9789_06595</name>
</gene>
<dbReference type="EMBL" id="JAHLFU010000140">
    <property type="protein sequence ID" value="MBU3853470.1"/>
    <property type="molecule type" value="Genomic_DNA"/>
</dbReference>
<comment type="subcellular location">
    <subcellularLocation>
        <location evidence="1">Membrane</location>
        <topology evidence="1">Multi-pass membrane protein</topology>
    </subcellularLocation>
</comment>
<evidence type="ECO:0000313" key="8">
    <source>
        <dbReference type="Proteomes" id="UP000823865"/>
    </source>
</evidence>
<accession>A0A9E2L7G1</accession>
<organism evidence="7 8">
    <name type="scientific">Candidatus Paraprevotella stercoravium</name>
    <dbReference type="NCBI Taxonomy" id="2838725"/>
    <lineage>
        <taxon>Bacteria</taxon>
        <taxon>Pseudomonadati</taxon>
        <taxon>Bacteroidota</taxon>
        <taxon>Bacteroidia</taxon>
        <taxon>Bacteroidales</taxon>
        <taxon>Prevotellaceae</taxon>
        <taxon>Paraprevotella</taxon>
    </lineage>
</organism>
<evidence type="ECO:0000256" key="3">
    <source>
        <dbReference type="ARBA" id="ARBA00022692"/>
    </source>
</evidence>
<keyword evidence="3 6" id="KW-0812">Transmembrane</keyword>
<dbReference type="Pfam" id="PF01554">
    <property type="entry name" value="MatE"/>
    <property type="match status" value="2"/>
</dbReference>
<feature type="transmembrane region" description="Helical" evidence="6">
    <location>
        <begin position="86"/>
        <end position="107"/>
    </location>
</feature>
<evidence type="ECO:0000256" key="6">
    <source>
        <dbReference type="SAM" id="Phobius"/>
    </source>
</evidence>
<name>A0A9E2L7G1_9BACT</name>
<dbReference type="GO" id="GO:0005886">
    <property type="term" value="C:plasma membrane"/>
    <property type="evidence" value="ECO:0007669"/>
    <property type="project" value="TreeGrafter"/>
</dbReference>
<evidence type="ECO:0000256" key="2">
    <source>
        <dbReference type="ARBA" id="ARBA00010199"/>
    </source>
</evidence>
<dbReference type="PANTHER" id="PTHR42893">
    <property type="entry name" value="PROTEIN DETOXIFICATION 44, CHLOROPLASTIC-RELATED"/>
    <property type="match status" value="1"/>
</dbReference>
<comment type="similarity">
    <text evidence="2">Belongs to the multi antimicrobial extrusion (MATE) (TC 2.A.66.1) family.</text>
</comment>
<feature type="transmembrane region" description="Helical" evidence="6">
    <location>
        <begin position="413"/>
        <end position="432"/>
    </location>
</feature>
<evidence type="ECO:0000313" key="7">
    <source>
        <dbReference type="EMBL" id="MBU3853470.1"/>
    </source>
</evidence>
<dbReference type="AlphaFoldDB" id="A0A9E2L7G1"/>